<keyword evidence="2" id="KW-1185">Reference proteome</keyword>
<gene>
    <name evidence="1" type="ORF">ANACOL_04073</name>
</gene>
<dbReference type="EMBL" id="ABGD02000030">
    <property type="protein sequence ID" value="EDS09299.1"/>
    <property type="molecule type" value="Genomic_DNA"/>
</dbReference>
<dbReference type="AlphaFoldDB" id="B0PH51"/>
<reference evidence="1" key="1">
    <citation type="submission" date="2007-11" db="EMBL/GenBank/DDBJ databases">
        <authorList>
            <person name="Fulton L."/>
            <person name="Clifton S."/>
            <person name="Fulton B."/>
            <person name="Xu J."/>
            <person name="Minx P."/>
            <person name="Pepin K.H."/>
            <person name="Johnson M."/>
            <person name="Thiruvilangam P."/>
            <person name="Bhonagiri V."/>
            <person name="Nash W.E."/>
            <person name="Mardis E.R."/>
            <person name="Wilson R.K."/>
        </authorList>
    </citation>
    <scope>NUCLEOTIDE SEQUENCE [LARGE SCALE GENOMIC DNA]</scope>
    <source>
        <strain evidence="1">DSM 17241</strain>
    </source>
</reference>
<dbReference type="HOGENOM" id="CLU_2713513_0_0_9"/>
<accession>B0PH51</accession>
<reference evidence="1" key="2">
    <citation type="submission" date="2013-09" db="EMBL/GenBank/DDBJ databases">
        <title>Draft genome sequence of Anaerotruncus colihominis(DSM 17241).</title>
        <authorList>
            <person name="Sudarsanam P."/>
            <person name="Ley R."/>
            <person name="Guruge J."/>
            <person name="Turnbaugh P.J."/>
            <person name="Mahowald M."/>
            <person name="Liep D."/>
            <person name="Gordon J."/>
        </authorList>
    </citation>
    <scope>NUCLEOTIDE SEQUENCE</scope>
    <source>
        <strain evidence="1">DSM 17241</strain>
    </source>
</reference>
<organism evidence="1 2">
    <name type="scientific">Anaerotruncus colihominis DSM 17241</name>
    <dbReference type="NCBI Taxonomy" id="445972"/>
    <lineage>
        <taxon>Bacteria</taxon>
        <taxon>Bacillati</taxon>
        <taxon>Bacillota</taxon>
        <taxon>Clostridia</taxon>
        <taxon>Eubacteriales</taxon>
        <taxon>Oscillospiraceae</taxon>
        <taxon>Anaerotruncus</taxon>
    </lineage>
</organism>
<sequence>MAPVAGGIADGKKDWQVGAAGGGKCLFAPWAPIDRIVRMLKKIRGFFMNQPVFMHHSKPPIFMNQLYHVPSV</sequence>
<comment type="caution">
    <text evidence="1">The sequence shown here is derived from an EMBL/GenBank/DDBJ whole genome shotgun (WGS) entry which is preliminary data.</text>
</comment>
<protein>
    <submittedName>
        <fullName evidence="1">Uncharacterized protein</fullName>
    </submittedName>
</protein>
<proteinExistence type="predicted"/>
<dbReference type="Proteomes" id="UP000003803">
    <property type="component" value="Unassembled WGS sequence"/>
</dbReference>
<evidence type="ECO:0000313" key="2">
    <source>
        <dbReference type="Proteomes" id="UP000003803"/>
    </source>
</evidence>
<evidence type="ECO:0000313" key="1">
    <source>
        <dbReference type="EMBL" id="EDS09299.1"/>
    </source>
</evidence>
<name>B0PH51_9FIRM</name>